<evidence type="ECO:0000256" key="8">
    <source>
        <dbReference type="RuleBase" id="RU365078"/>
    </source>
</evidence>
<dbReference type="GO" id="GO:0000142">
    <property type="term" value="C:cellular bud neck contractile ring"/>
    <property type="evidence" value="ECO:0007669"/>
    <property type="project" value="EnsemblFungi"/>
</dbReference>
<dbReference type="OrthoDB" id="9979678at2759"/>
<keyword evidence="10" id="KW-1185">Reference proteome</keyword>
<dbReference type="FunFam" id="1.20.58.570:FF:000001">
    <property type="entry name" value="F-actin-capping protein subunit beta"/>
    <property type="match status" value="1"/>
</dbReference>
<dbReference type="GO" id="GO:1904600">
    <property type="term" value="P:mating projection actin fusion focus assembly"/>
    <property type="evidence" value="ECO:0007669"/>
    <property type="project" value="EnsemblFungi"/>
</dbReference>
<comment type="subcellular location">
    <subcellularLocation>
        <location evidence="1 8">Cytoplasm</location>
        <location evidence="1 8">Cytoskeleton</location>
    </subcellularLocation>
</comment>
<evidence type="ECO:0000313" key="9">
    <source>
        <dbReference type="EMBL" id="KXS17917.1"/>
    </source>
</evidence>
<evidence type="ECO:0000313" key="10">
    <source>
        <dbReference type="Proteomes" id="UP000070544"/>
    </source>
</evidence>
<organism evidence="9 10">
    <name type="scientific">Gonapodya prolifera (strain JEL478)</name>
    <name type="common">Monoblepharis prolifera</name>
    <dbReference type="NCBI Taxonomy" id="1344416"/>
    <lineage>
        <taxon>Eukaryota</taxon>
        <taxon>Fungi</taxon>
        <taxon>Fungi incertae sedis</taxon>
        <taxon>Chytridiomycota</taxon>
        <taxon>Chytridiomycota incertae sedis</taxon>
        <taxon>Monoblepharidomycetes</taxon>
        <taxon>Monoblepharidales</taxon>
        <taxon>Gonapodyaceae</taxon>
        <taxon>Gonapodya</taxon>
    </lineage>
</organism>
<dbReference type="GO" id="GO:0044396">
    <property type="term" value="P:actin cortical patch organization"/>
    <property type="evidence" value="ECO:0007669"/>
    <property type="project" value="EnsemblFungi"/>
</dbReference>
<sequence length="321" mass="36249">MSFQSPDCGLKALDWGTTRSHEKLSQLHRFSEITDQRETKRGDGTACDQSDLDSALDLMRRLPPNRVEENLANLIELAPHLTEELLSAVDQPLKVQKCKKTGKEYLLCDYNRDGDSYRSPWSNEFDPPLPDGAIPSPKLRKIEVAANEAFDTYRELYYEGGVSSVYMWDLEEGFASVVLIKKVSDDATKVKGAWDSIHVIEVVEKGGARSAHYKLTSTVLLYMSTNKANLGGFNLSGSLTRQAEQDCPLDSENTHITNIGRLVEDMELRLRGSLQDVYFGKTRDIVNELRSVQNLQEVERQKQLQQEIRFKIDGSSKKDGQ</sequence>
<dbReference type="GO" id="GO:0005934">
    <property type="term" value="C:cellular bud tip"/>
    <property type="evidence" value="ECO:0007669"/>
    <property type="project" value="EnsemblFungi"/>
</dbReference>
<dbReference type="STRING" id="1344416.A0A139AMB6"/>
<accession>A0A139AMB6</accession>
<dbReference type="InterPro" id="IPR037282">
    <property type="entry name" value="CapZ_alpha/beta"/>
</dbReference>
<dbReference type="PANTHER" id="PTHR10619:SF0">
    <property type="entry name" value="F-ACTIN-CAPPING PROTEIN SUBUNIT BETA ISOFORMS 1 AND 2"/>
    <property type="match status" value="1"/>
</dbReference>
<keyword evidence="6 8" id="KW-0009">Actin-binding</keyword>
<dbReference type="Gene3D" id="1.20.58.570">
    <property type="match status" value="1"/>
</dbReference>
<evidence type="ECO:0000256" key="2">
    <source>
        <dbReference type="ARBA" id="ARBA00006039"/>
    </source>
</evidence>
<dbReference type="Pfam" id="PF01115">
    <property type="entry name" value="F_actin_cap_B"/>
    <property type="match status" value="1"/>
</dbReference>
<keyword evidence="5 8" id="KW-0963">Cytoplasm</keyword>
<dbReference type="Gene3D" id="3.90.1150.210">
    <property type="entry name" value="F-actin capping protein, beta subunit"/>
    <property type="match status" value="1"/>
</dbReference>
<dbReference type="SUPFAM" id="SSF90096">
    <property type="entry name" value="Subunits of heterodimeric actin filament capping protein Capz"/>
    <property type="match status" value="1"/>
</dbReference>
<dbReference type="GO" id="GO:0005634">
    <property type="term" value="C:nucleus"/>
    <property type="evidence" value="ECO:0007669"/>
    <property type="project" value="EnsemblFungi"/>
</dbReference>
<dbReference type="FunFam" id="3.90.1150.210:FF:000001">
    <property type="entry name" value="F-actin-capping protein subunit beta"/>
    <property type="match status" value="1"/>
</dbReference>
<dbReference type="GO" id="GO:0008290">
    <property type="term" value="C:F-actin capping protein complex"/>
    <property type="evidence" value="ECO:0007669"/>
    <property type="project" value="UniProtKB-UniRule"/>
</dbReference>
<evidence type="ECO:0000256" key="4">
    <source>
        <dbReference type="ARBA" id="ARBA00022467"/>
    </source>
</evidence>
<dbReference type="GO" id="GO:0000131">
    <property type="term" value="C:incipient cellular bud site"/>
    <property type="evidence" value="ECO:0007669"/>
    <property type="project" value="EnsemblFungi"/>
</dbReference>
<dbReference type="InterPro" id="IPR001698">
    <property type="entry name" value="CAPZB"/>
</dbReference>
<keyword evidence="7 8" id="KW-0206">Cytoskeleton</keyword>
<evidence type="ECO:0000256" key="6">
    <source>
        <dbReference type="ARBA" id="ARBA00023203"/>
    </source>
</evidence>
<protein>
    <recommendedName>
        <fullName evidence="3 8">F-actin-capping protein subunit beta</fullName>
    </recommendedName>
</protein>
<dbReference type="InterPro" id="IPR043175">
    <property type="entry name" value="CAPZB_N"/>
</dbReference>
<dbReference type="InterPro" id="IPR019771">
    <property type="entry name" value="F-actin_capping_bsu_CS"/>
</dbReference>
<dbReference type="InterPro" id="IPR042276">
    <property type="entry name" value="CapZ_alpha/beta_2"/>
</dbReference>
<reference evidence="9 10" key="1">
    <citation type="journal article" date="2015" name="Genome Biol. Evol.">
        <title>Phylogenomic analyses indicate that early fungi evolved digesting cell walls of algal ancestors of land plants.</title>
        <authorList>
            <person name="Chang Y."/>
            <person name="Wang S."/>
            <person name="Sekimoto S."/>
            <person name="Aerts A.L."/>
            <person name="Choi C."/>
            <person name="Clum A."/>
            <person name="LaButti K.M."/>
            <person name="Lindquist E.A."/>
            <person name="Yee Ngan C."/>
            <person name="Ohm R.A."/>
            <person name="Salamov A.A."/>
            <person name="Grigoriev I.V."/>
            <person name="Spatafora J.W."/>
            <person name="Berbee M.L."/>
        </authorList>
    </citation>
    <scope>NUCLEOTIDE SEQUENCE [LARGE SCALE GENOMIC DNA]</scope>
    <source>
        <strain evidence="9 10">JEL478</strain>
    </source>
</reference>
<dbReference type="GO" id="GO:0051016">
    <property type="term" value="P:barbed-end actin filament capping"/>
    <property type="evidence" value="ECO:0007669"/>
    <property type="project" value="UniProtKB-UniRule"/>
</dbReference>
<comment type="subunit">
    <text evidence="8">Heterodimer of an alpha and a beta subunit.</text>
</comment>
<keyword evidence="4 8" id="KW-0117">Actin capping</keyword>
<proteinExistence type="inferred from homology"/>
<name>A0A139AMB6_GONPJ</name>
<dbReference type="OMA" id="WSNKYYP"/>
<dbReference type="GO" id="GO:0099079">
    <property type="term" value="C:actin body"/>
    <property type="evidence" value="ECO:0007669"/>
    <property type="project" value="EnsemblFungi"/>
</dbReference>
<comment type="similarity">
    <text evidence="2 8">Belongs to the F-actin-capping protein beta subunit family.</text>
</comment>
<dbReference type="GO" id="GO:1902404">
    <property type="term" value="P:mitotic actomyosin contractile ring contraction"/>
    <property type="evidence" value="ECO:0007669"/>
    <property type="project" value="EnsemblFungi"/>
</dbReference>
<dbReference type="AlphaFoldDB" id="A0A139AMB6"/>
<dbReference type="PROSITE" id="PS00231">
    <property type="entry name" value="F_ACTIN_CAPPING_BETA"/>
    <property type="match status" value="1"/>
</dbReference>
<comment type="function">
    <text evidence="8">F-actin-capping proteins bind in a Ca(2+)-independent manner to the fast growing ends of actin filaments (barbed end) thereby blocking the exchange of subunits at these ends. Unlike other capping proteins (such as gelsolin and severin), these proteins do not sever actin filaments.</text>
</comment>
<dbReference type="GO" id="GO:0030479">
    <property type="term" value="C:actin cortical patch"/>
    <property type="evidence" value="ECO:0007669"/>
    <property type="project" value="EnsemblFungi"/>
</dbReference>
<dbReference type="PRINTS" id="PR00192">
    <property type="entry name" value="FACTINCAPB"/>
</dbReference>
<dbReference type="PANTHER" id="PTHR10619">
    <property type="entry name" value="F-ACTIN-CAPPING PROTEIN SUBUNIT BETA"/>
    <property type="match status" value="1"/>
</dbReference>
<evidence type="ECO:0000256" key="7">
    <source>
        <dbReference type="ARBA" id="ARBA00023212"/>
    </source>
</evidence>
<dbReference type="GO" id="GO:0030447">
    <property type="term" value="P:filamentous growth"/>
    <property type="evidence" value="ECO:0007669"/>
    <property type="project" value="EnsemblFungi"/>
</dbReference>
<evidence type="ECO:0000256" key="1">
    <source>
        <dbReference type="ARBA" id="ARBA00004245"/>
    </source>
</evidence>
<dbReference type="GO" id="GO:1903475">
    <property type="term" value="P:mitotic actomyosin contractile ring assembly"/>
    <property type="evidence" value="ECO:0007669"/>
    <property type="project" value="EnsemblFungi"/>
</dbReference>
<dbReference type="EMBL" id="KQ965744">
    <property type="protein sequence ID" value="KXS17917.1"/>
    <property type="molecule type" value="Genomic_DNA"/>
</dbReference>
<dbReference type="GO" id="GO:0043332">
    <property type="term" value="C:mating projection tip"/>
    <property type="evidence" value="ECO:0007669"/>
    <property type="project" value="EnsemblFungi"/>
</dbReference>
<evidence type="ECO:0000256" key="5">
    <source>
        <dbReference type="ARBA" id="ARBA00022490"/>
    </source>
</evidence>
<evidence type="ECO:0000256" key="3">
    <source>
        <dbReference type="ARBA" id="ARBA00021859"/>
    </source>
</evidence>
<dbReference type="GO" id="GO:0031097">
    <property type="term" value="C:medial cortex"/>
    <property type="evidence" value="ECO:0007669"/>
    <property type="project" value="EnsemblFungi"/>
</dbReference>
<dbReference type="GO" id="GO:0051015">
    <property type="term" value="F:actin filament binding"/>
    <property type="evidence" value="ECO:0007669"/>
    <property type="project" value="EnsemblFungi"/>
</dbReference>
<dbReference type="Proteomes" id="UP000070544">
    <property type="component" value="Unassembled WGS sequence"/>
</dbReference>
<gene>
    <name evidence="9" type="ORF">M427DRAFT_144045</name>
</gene>